<comment type="caution">
    <text evidence="1">The sequence shown here is derived from an EMBL/GenBank/DDBJ whole genome shotgun (WGS) entry which is preliminary data.</text>
</comment>
<gene>
    <name evidence="1" type="ORF">DPX16_22034</name>
</gene>
<dbReference type="Proteomes" id="UP000281406">
    <property type="component" value="Unassembled WGS sequence"/>
</dbReference>
<sequence>MRPGRNEEPMTCMEKKQKNSVTVISYYGTMEKHLKSHKTALMFLQITSTAMLANSRGLIKDKALGLHLLSVPQASADVRSDEKTRVKVKADTQHEDKVLTSQTVKCHIARTYVFKPSQEGDRKKRFVQL</sequence>
<dbReference type="EMBL" id="RJVU01067793">
    <property type="protein sequence ID" value="ROI81799.1"/>
    <property type="molecule type" value="Genomic_DNA"/>
</dbReference>
<name>A0A3N0XQQ0_ANAGA</name>
<reference evidence="1 2" key="1">
    <citation type="submission" date="2018-10" db="EMBL/GenBank/DDBJ databases">
        <title>Genome assembly for a Yunnan-Guizhou Plateau 3E fish, Anabarilius grahami (Regan), and its evolutionary and genetic applications.</title>
        <authorList>
            <person name="Jiang W."/>
        </authorList>
    </citation>
    <scope>NUCLEOTIDE SEQUENCE [LARGE SCALE GENOMIC DNA]</scope>
    <source>
        <strain evidence="1">AG-KIZ</strain>
        <tissue evidence="1">Muscle</tissue>
    </source>
</reference>
<evidence type="ECO:0000313" key="1">
    <source>
        <dbReference type="EMBL" id="ROI81799.1"/>
    </source>
</evidence>
<evidence type="ECO:0000313" key="2">
    <source>
        <dbReference type="Proteomes" id="UP000281406"/>
    </source>
</evidence>
<organism evidence="1 2">
    <name type="scientific">Anabarilius grahami</name>
    <name type="common">Kanglang fish</name>
    <name type="synonym">Barilius grahami</name>
    <dbReference type="NCBI Taxonomy" id="495550"/>
    <lineage>
        <taxon>Eukaryota</taxon>
        <taxon>Metazoa</taxon>
        <taxon>Chordata</taxon>
        <taxon>Craniata</taxon>
        <taxon>Vertebrata</taxon>
        <taxon>Euteleostomi</taxon>
        <taxon>Actinopterygii</taxon>
        <taxon>Neopterygii</taxon>
        <taxon>Teleostei</taxon>
        <taxon>Ostariophysi</taxon>
        <taxon>Cypriniformes</taxon>
        <taxon>Xenocyprididae</taxon>
        <taxon>Xenocypridinae</taxon>
        <taxon>Xenocypridinae incertae sedis</taxon>
        <taxon>Anabarilius</taxon>
    </lineage>
</organism>
<keyword evidence="2" id="KW-1185">Reference proteome</keyword>
<proteinExistence type="predicted"/>
<accession>A0A3N0XQQ0</accession>
<protein>
    <submittedName>
        <fullName evidence="1">Uncharacterized protein</fullName>
    </submittedName>
</protein>
<dbReference type="AlphaFoldDB" id="A0A3N0XQQ0"/>